<dbReference type="InterPro" id="IPR055122">
    <property type="entry name" value="Med14_N"/>
</dbReference>
<comment type="subcellular location">
    <subcellularLocation>
        <location evidence="1 9">Nucleus</location>
    </subcellularLocation>
</comment>
<dbReference type="GO" id="GO:0006357">
    <property type="term" value="P:regulation of transcription by RNA polymerase II"/>
    <property type="evidence" value="ECO:0007669"/>
    <property type="project" value="InterPro"/>
</dbReference>
<evidence type="ECO:0000256" key="5">
    <source>
        <dbReference type="ARBA" id="ARBA00023159"/>
    </source>
</evidence>
<evidence type="ECO:0000256" key="9">
    <source>
        <dbReference type="RuleBase" id="RU365082"/>
    </source>
</evidence>
<gene>
    <name evidence="12" type="ORF">BCR34DRAFT_584753</name>
</gene>
<keyword evidence="5 9" id="KW-0010">Activator</keyword>
<evidence type="ECO:0000256" key="7">
    <source>
        <dbReference type="ARBA" id="ARBA00023242"/>
    </source>
</evidence>
<accession>A0A1Y1ZZX8</accession>
<dbReference type="STRING" id="1231657.A0A1Y1ZZX8"/>
<feature type="region of interest" description="Disordered" evidence="10">
    <location>
        <begin position="1047"/>
        <end position="1117"/>
    </location>
</feature>
<dbReference type="GO" id="GO:0070847">
    <property type="term" value="C:core mediator complex"/>
    <property type="evidence" value="ECO:0007669"/>
    <property type="project" value="TreeGrafter"/>
</dbReference>
<evidence type="ECO:0000256" key="4">
    <source>
        <dbReference type="ARBA" id="ARBA00023015"/>
    </source>
</evidence>
<evidence type="ECO:0000256" key="6">
    <source>
        <dbReference type="ARBA" id="ARBA00023163"/>
    </source>
</evidence>
<keyword evidence="4 9" id="KW-0805">Transcription regulation</keyword>
<comment type="function">
    <text evidence="9">Component of the Mediator complex, a coactivator involved in the regulated transcription of nearly all RNA polymerase II-dependent genes. Mediator functions as a bridge to convey information from gene-specific regulatory proteins to the basal RNA polymerase II transcription machinery. Mediator is recruited to promoters by direct interactions with regulatory proteins and serves as a scaffold for the assembly of a functional preinitiation complex with RNA polymerase II and the general transcription factors.</text>
</comment>
<dbReference type="AlphaFoldDB" id="A0A1Y1ZZX8"/>
<proteinExistence type="inferred from homology"/>
<evidence type="ECO:0000313" key="13">
    <source>
        <dbReference type="Proteomes" id="UP000193144"/>
    </source>
</evidence>
<evidence type="ECO:0000256" key="10">
    <source>
        <dbReference type="SAM" id="MobiDB-lite"/>
    </source>
</evidence>
<evidence type="ECO:0000313" key="12">
    <source>
        <dbReference type="EMBL" id="ORY15809.1"/>
    </source>
</evidence>
<dbReference type="Pfam" id="PF08638">
    <property type="entry name" value="Med14"/>
    <property type="match status" value="1"/>
</dbReference>
<keyword evidence="7 9" id="KW-0539">Nucleus</keyword>
<dbReference type="EMBL" id="MCFA01000022">
    <property type="protein sequence ID" value="ORY15809.1"/>
    <property type="molecule type" value="Genomic_DNA"/>
</dbReference>
<dbReference type="GO" id="GO:0016592">
    <property type="term" value="C:mediator complex"/>
    <property type="evidence" value="ECO:0007669"/>
    <property type="project" value="UniProtKB-UniRule"/>
</dbReference>
<evidence type="ECO:0000259" key="11">
    <source>
        <dbReference type="Pfam" id="PF08638"/>
    </source>
</evidence>
<feature type="compositionally biased region" description="Polar residues" evidence="10">
    <location>
        <begin position="1107"/>
        <end position="1117"/>
    </location>
</feature>
<dbReference type="PANTHER" id="PTHR12809">
    <property type="entry name" value="MEDIATOR COMPLEX SUBUNIT"/>
    <property type="match status" value="1"/>
</dbReference>
<comment type="caution">
    <text evidence="12">The sequence shown here is derived from an EMBL/GenBank/DDBJ whole genome shotgun (WGS) entry which is preliminary data.</text>
</comment>
<reference evidence="12 13" key="1">
    <citation type="submission" date="2016-07" db="EMBL/GenBank/DDBJ databases">
        <title>Pervasive Adenine N6-methylation of Active Genes in Fungi.</title>
        <authorList>
            <consortium name="DOE Joint Genome Institute"/>
            <person name="Mondo S.J."/>
            <person name="Dannebaum R.O."/>
            <person name="Kuo R.C."/>
            <person name="Labutti K."/>
            <person name="Haridas S."/>
            <person name="Kuo A."/>
            <person name="Salamov A."/>
            <person name="Ahrendt S.R."/>
            <person name="Lipzen A."/>
            <person name="Sullivan W."/>
            <person name="Andreopoulos W.B."/>
            <person name="Clum A."/>
            <person name="Lindquist E."/>
            <person name="Daum C."/>
            <person name="Ramamoorthy G.K."/>
            <person name="Gryganskyi A."/>
            <person name="Culley D."/>
            <person name="Magnuson J.K."/>
            <person name="James T.Y."/>
            <person name="O'Malley M.A."/>
            <person name="Stajich J.E."/>
            <person name="Spatafora J.W."/>
            <person name="Visel A."/>
            <person name="Grigoriev I.V."/>
        </authorList>
    </citation>
    <scope>NUCLEOTIDE SEQUENCE [LARGE SCALE GENOMIC DNA]</scope>
    <source>
        <strain evidence="12 13">CBS 115471</strain>
    </source>
</reference>
<dbReference type="InterPro" id="IPR013947">
    <property type="entry name" value="Mediator_Med14"/>
</dbReference>
<evidence type="ECO:0000256" key="1">
    <source>
        <dbReference type="ARBA" id="ARBA00004123"/>
    </source>
</evidence>
<evidence type="ECO:0000256" key="8">
    <source>
        <dbReference type="ARBA" id="ARBA00032007"/>
    </source>
</evidence>
<comment type="similarity">
    <text evidence="2 9">Belongs to the Mediator complex subunit 14 family.</text>
</comment>
<feature type="domain" description="Mediator complex subunit MED14 N-terminal" evidence="11">
    <location>
        <begin position="90"/>
        <end position="295"/>
    </location>
</feature>
<evidence type="ECO:0000256" key="2">
    <source>
        <dbReference type="ARBA" id="ARBA00007813"/>
    </source>
</evidence>
<feature type="region of interest" description="Disordered" evidence="10">
    <location>
        <begin position="1"/>
        <end position="66"/>
    </location>
</feature>
<evidence type="ECO:0000256" key="3">
    <source>
        <dbReference type="ARBA" id="ARBA00019619"/>
    </source>
</evidence>
<keyword evidence="13" id="KW-1185">Reference proteome</keyword>
<dbReference type="Proteomes" id="UP000193144">
    <property type="component" value="Unassembled WGS sequence"/>
</dbReference>
<dbReference type="PANTHER" id="PTHR12809:SF2">
    <property type="entry name" value="MEDIATOR OF RNA POLYMERASE II TRANSCRIPTION SUBUNIT 14"/>
    <property type="match status" value="1"/>
</dbReference>
<dbReference type="OrthoDB" id="205099at2759"/>
<organism evidence="12 13">
    <name type="scientific">Clohesyomyces aquaticus</name>
    <dbReference type="NCBI Taxonomy" id="1231657"/>
    <lineage>
        <taxon>Eukaryota</taxon>
        <taxon>Fungi</taxon>
        <taxon>Dikarya</taxon>
        <taxon>Ascomycota</taxon>
        <taxon>Pezizomycotina</taxon>
        <taxon>Dothideomycetes</taxon>
        <taxon>Pleosporomycetidae</taxon>
        <taxon>Pleosporales</taxon>
        <taxon>Lindgomycetaceae</taxon>
        <taxon>Clohesyomyces</taxon>
    </lineage>
</organism>
<name>A0A1Y1ZZX8_9PLEO</name>
<dbReference type="GO" id="GO:0003712">
    <property type="term" value="F:transcription coregulator activity"/>
    <property type="evidence" value="ECO:0007669"/>
    <property type="project" value="UniProtKB-UniRule"/>
</dbReference>
<comment type="subunit">
    <text evidence="9">Component of the Mediator complex.</text>
</comment>
<sequence length="1117" mass="124462">MNHNGAAGLTSPRDGQSRKRSHEGKLVNGNQKSPRPDGPVTAPTTITAASLPGLNGQSDQPTMNGAAPTVSAQMAHLPPELAHCSSEHYHPLSKLLARMSQECYNDLTETLTAMADIQPPQSNGLSNGLGAHLQDNSTSNRDKKLLILKFAHDQRAKFIKLLVLYDWAREYSEGVVKMVDVFQWCQRQLQEMDHVVWDMNNTKMSMATLRQQNPDIRTALEVLSTGKASWIPDLGFIPLDPMSSEKSRKLLRYMNTSLAIRLNVHENLPRHLRKWRVASGRATFTMPGEFELDTTAFSEDTSDQWHFIDIRLLFSPAPTVAADGRFYIFVKQQLDNILRQSGLSACFDFLHNFILTHKIAILRLQAYELLRADWAGALKVEPVHRSLVVSYWLDRPGRKSWVEINLASGKPKNGKVSWRGPGIASLGIRWFRQGVEVKHVDLKIDWNNLSMERILKRVIALHTSHFLQTARHQITSRLSERSWTKASLNLSESEPCDCSFELSLGSPENRIVASMDPVIGKFELRPCTPNAARAERAINQSKEPLASISAILPQLLSSSLLELVQQCTSRLGWRPAARYALKIDAVKQAVKLEVMQYALYTPRGWTTKGSGGNMITKWALAAIIDPSGESWWILELGTGGTTIDFAERITTESLSRQKLPVNLKTLASIDRIAAQLICFRITDRELSKRSIPCNLERQLALRPVNSHLVGSQDALHGWVLRLRAPDLLSSKPDEEQWLQPGLKVTCHGFRADLRNIWYIVSGFMIKTRDIDMRQLMAGSTQQDINFSENGSFSILLSTPFGQPMVDQATARLRDIDRLRSFAITLKKRKMVLKASSLEQVEFQYGKDCLATVNFAGDQGGIQVVFPPGNPHNGLATHLNNIINDKSPAPAALRQEDNSGLDRFCTTLMYTRPIIATLNELRDAQPGNVSNPRFHPRSVGTYRLEYTNPLCSFDIRIRPKQDAAFWHIEDNYRKNLDERSAAERFKERDRLDTLKAALAVLFRSQGEGWVGIRSGVVAELDGIPNALKKLNETVLSCEVAGGLGYQLSRTPSSGVPPNVRPNPQGGGAPGGTANMRRPQDNVNNNAHPLNLPNGRQVPLGRGAGPVTMGTSSEPINLD</sequence>
<protein>
    <recommendedName>
        <fullName evidence="3 9">Mediator of RNA polymerase II transcription subunit 14</fullName>
    </recommendedName>
    <alternativeName>
        <fullName evidence="8 9">Mediator complex subunit 14</fullName>
    </alternativeName>
</protein>
<keyword evidence="6 9" id="KW-0804">Transcription</keyword>